<feature type="compositionally biased region" description="Basic and acidic residues" evidence="1">
    <location>
        <begin position="55"/>
        <end position="64"/>
    </location>
</feature>
<evidence type="ECO:0000313" key="2">
    <source>
        <dbReference type="EMBL" id="JAB94873.1"/>
    </source>
</evidence>
<name>W8BCX9_CERCA</name>
<proteinExistence type="evidence at transcript level"/>
<dbReference type="EMBL" id="GAMC01011682">
    <property type="protein sequence ID" value="JAB94873.1"/>
    <property type="molecule type" value="mRNA"/>
</dbReference>
<organism evidence="2">
    <name type="scientific">Ceratitis capitata</name>
    <name type="common">Mediterranean fruit fly</name>
    <name type="synonym">Tephritis capitata</name>
    <dbReference type="NCBI Taxonomy" id="7213"/>
    <lineage>
        <taxon>Eukaryota</taxon>
        <taxon>Metazoa</taxon>
        <taxon>Ecdysozoa</taxon>
        <taxon>Arthropoda</taxon>
        <taxon>Hexapoda</taxon>
        <taxon>Insecta</taxon>
        <taxon>Pterygota</taxon>
        <taxon>Neoptera</taxon>
        <taxon>Endopterygota</taxon>
        <taxon>Diptera</taxon>
        <taxon>Brachycera</taxon>
        <taxon>Muscomorpha</taxon>
        <taxon>Tephritoidea</taxon>
        <taxon>Tephritidae</taxon>
        <taxon>Ceratitis</taxon>
        <taxon>Ceratitis</taxon>
    </lineage>
</organism>
<evidence type="ECO:0000256" key="1">
    <source>
        <dbReference type="SAM" id="MobiDB-lite"/>
    </source>
</evidence>
<dbReference type="AlphaFoldDB" id="W8BCX9"/>
<feature type="region of interest" description="Disordered" evidence="1">
    <location>
        <begin position="38"/>
        <end position="64"/>
    </location>
</feature>
<reference evidence="2" key="1">
    <citation type="submission" date="2013-07" db="EMBL/GenBank/DDBJ databases">
        <authorList>
            <person name="Geib S."/>
        </authorList>
    </citation>
    <scope>NUCLEOTIDE SEQUENCE</scope>
</reference>
<dbReference type="OrthoDB" id="25002at2759"/>
<protein>
    <submittedName>
        <fullName evidence="2">Uncharacterized protein</fullName>
    </submittedName>
</protein>
<feature type="region of interest" description="Disordered" evidence="1">
    <location>
        <begin position="84"/>
        <end position="104"/>
    </location>
</feature>
<sequence length="104" mass="12125">MVCNKPFSGVIFKNFKALASNHLKMILQMQLLSNNMNQLFGESNDDDDDYDDNQNVDHKNYKDYHKNRVHNTDFLTTTSINSTVSARKSTNYGQKYSQSHQMQR</sequence>
<reference evidence="2" key="2">
    <citation type="journal article" date="2014" name="BMC Genomics">
        <title>A genomic perspective to assessing quality of mass-reared SIT flies used in Mediterranean fruit fly (Ceratitis capitata) eradication in California.</title>
        <authorList>
            <person name="Calla B."/>
            <person name="Hall B."/>
            <person name="Hou S."/>
            <person name="Geib S.M."/>
        </authorList>
    </citation>
    <scope>NUCLEOTIDE SEQUENCE</scope>
</reference>
<accession>W8BCX9</accession>
<feature type="compositionally biased region" description="Acidic residues" evidence="1">
    <location>
        <begin position="43"/>
        <end position="54"/>
    </location>
</feature>